<evidence type="ECO:0000313" key="15">
    <source>
        <dbReference type="Proteomes" id="UP000067689"/>
    </source>
</evidence>
<evidence type="ECO:0000256" key="8">
    <source>
        <dbReference type="ARBA" id="ARBA00022989"/>
    </source>
</evidence>
<dbReference type="CDD" id="cd06225">
    <property type="entry name" value="HAMP"/>
    <property type="match status" value="1"/>
</dbReference>
<dbReference type="PROSITE" id="PS50109">
    <property type="entry name" value="HIS_KIN"/>
    <property type="match status" value="1"/>
</dbReference>
<evidence type="ECO:0000256" key="10">
    <source>
        <dbReference type="ARBA" id="ARBA00023136"/>
    </source>
</evidence>
<dbReference type="PROSITE" id="PS50885">
    <property type="entry name" value="HAMP"/>
    <property type="match status" value="1"/>
</dbReference>
<evidence type="ECO:0000256" key="9">
    <source>
        <dbReference type="ARBA" id="ARBA00023012"/>
    </source>
</evidence>
<feature type="transmembrane region" description="Helical" evidence="11">
    <location>
        <begin position="162"/>
        <end position="186"/>
    </location>
</feature>
<comment type="catalytic activity">
    <reaction evidence="1">
        <text>ATP + protein L-histidine = ADP + protein N-phospho-L-histidine.</text>
        <dbReference type="EC" id="2.7.13.3"/>
    </reaction>
</comment>
<keyword evidence="7" id="KW-0418">Kinase</keyword>
<dbReference type="SMART" id="SM00304">
    <property type="entry name" value="HAMP"/>
    <property type="match status" value="1"/>
</dbReference>
<evidence type="ECO:0000256" key="1">
    <source>
        <dbReference type="ARBA" id="ARBA00000085"/>
    </source>
</evidence>
<dbReference type="Pfam" id="PF00512">
    <property type="entry name" value="HisKA"/>
    <property type="match status" value="1"/>
</dbReference>
<dbReference type="PANTHER" id="PTHR45436:SF5">
    <property type="entry name" value="SENSOR HISTIDINE KINASE TRCS"/>
    <property type="match status" value="1"/>
</dbReference>
<dbReference type="KEGG" id="aer:AERYTH_00435"/>
<dbReference type="Gene3D" id="3.30.565.10">
    <property type="entry name" value="Histidine kinase-like ATPase, C-terminal domain"/>
    <property type="match status" value="1"/>
</dbReference>
<keyword evidence="15" id="KW-1185">Reference proteome</keyword>
<feature type="domain" description="Histidine kinase" evidence="12">
    <location>
        <begin position="247"/>
        <end position="448"/>
    </location>
</feature>
<dbReference type="PANTHER" id="PTHR45436">
    <property type="entry name" value="SENSOR HISTIDINE KINASE YKOH"/>
    <property type="match status" value="1"/>
</dbReference>
<dbReference type="InterPro" id="IPR003594">
    <property type="entry name" value="HATPase_dom"/>
</dbReference>
<keyword evidence="6 11" id="KW-0812">Transmembrane</keyword>
<dbReference type="STRING" id="2041.AERYTH_00435"/>
<feature type="domain" description="HAMP" evidence="13">
    <location>
        <begin position="187"/>
        <end position="239"/>
    </location>
</feature>
<dbReference type="GO" id="GO:0000155">
    <property type="term" value="F:phosphorelay sensor kinase activity"/>
    <property type="evidence" value="ECO:0007669"/>
    <property type="project" value="InterPro"/>
</dbReference>
<name>A0A0U3TCK6_9ACTN</name>
<dbReference type="SMART" id="SM00387">
    <property type="entry name" value="HATPase_c"/>
    <property type="match status" value="1"/>
</dbReference>
<evidence type="ECO:0000256" key="6">
    <source>
        <dbReference type="ARBA" id="ARBA00022692"/>
    </source>
</evidence>
<keyword evidence="8 11" id="KW-1133">Transmembrane helix</keyword>
<sequence length="464" mass="49259">MRRRLLVLSVSLAVAVLVLLTVPLLRSYAESRAVDLHQQRLAAATRFASLADDGSTGVRLPDLAGDLARFDEVVGSTRTWVVGTDGSVVGGGGAPLPEGVPGLPTAVRVALAGTPTTAPGPLWPWADDDLVVATPVGRDAQVLGAVVMVEDTSGPRADVARVMGLVSLAALLFLVLLGWLVGVPLVRWIVRPVEQLEDRVHALGRGRASAVGPVEGPPELRRLVQAFNQMVDDVEQARQQQRDLVADVSHQLANPLTAIRLRLERLAREDESVVPVLAETERMAQSLEDVIAISRVGSLDREPVDVDVAAQVRSRVELWQPLFGTHLRARVPDGVVPAVLEEDLVPTVVDVLLDNAAKYAPDADVEVELTADSGTVRLLVRDHGAGVTPQEAAEVGRRFHRLDRHADVAGTGLGLSILELRVRDAGGSTRRRAALPGLAVEVTLPGRADAAGRPRRQGATGSAG</sequence>
<dbReference type="Pfam" id="PF00672">
    <property type="entry name" value="HAMP"/>
    <property type="match status" value="1"/>
</dbReference>
<evidence type="ECO:0000259" key="13">
    <source>
        <dbReference type="PROSITE" id="PS50885"/>
    </source>
</evidence>
<dbReference type="Gene3D" id="1.10.287.130">
    <property type="match status" value="1"/>
</dbReference>
<organism evidence="14 15">
    <name type="scientific">Aeromicrobium erythreum</name>
    <dbReference type="NCBI Taxonomy" id="2041"/>
    <lineage>
        <taxon>Bacteria</taxon>
        <taxon>Bacillati</taxon>
        <taxon>Actinomycetota</taxon>
        <taxon>Actinomycetes</taxon>
        <taxon>Propionibacteriales</taxon>
        <taxon>Nocardioidaceae</taxon>
        <taxon>Aeromicrobium</taxon>
    </lineage>
</organism>
<dbReference type="SUPFAM" id="SSF158472">
    <property type="entry name" value="HAMP domain-like"/>
    <property type="match status" value="1"/>
</dbReference>
<dbReference type="OrthoDB" id="9786919at2"/>
<dbReference type="InterPro" id="IPR003660">
    <property type="entry name" value="HAMP_dom"/>
</dbReference>
<evidence type="ECO:0000256" key="11">
    <source>
        <dbReference type="SAM" id="Phobius"/>
    </source>
</evidence>
<gene>
    <name evidence="14" type="ORF">AERYTH_00435</name>
</gene>
<proteinExistence type="predicted"/>
<dbReference type="SUPFAM" id="SSF55874">
    <property type="entry name" value="ATPase domain of HSP90 chaperone/DNA topoisomerase II/histidine kinase"/>
    <property type="match status" value="1"/>
</dbReference>
<evidence type="ECO:0000256" key="3">
    <source>
        <dbReference type="ARBA" id="ARBA00012438"/>
    </source>
</evidence>
<dbReference type="Pfam" id="PF02518">
    <property type="entry name" value="HATPase_c"/>
    <property type="match status" value="1"/>
</dbReference>
<dbReference type="InterPro" id="IPR005467">
    <property type="entry name" value="His_kinase_dom"/>
</dbReference>
<dbReference type="PRINTS" id="PR00344">
    <property type="entry name" value="BCTRLSENSOR"/>
</dbReference>
<reference evidence="14 15" key="1">
    <citation type="journal article" date="1991" name="Int. J. Syst. Bacteriol.">
        <title>Description of the erythromycin-producing bacterium Arthrobacter sp. strain NRRL B-3381 as Aeromicrobium erythreum gen. nov., sp. nov.</title>
        <authorList>
            <person name="Miller E.S."/>
            <person name="Woese C.R."/>
            <person name="Brenner S."/>
        </authorList>
    </citation>
    <scope>NUCLEOTIDE SEQUENCE [LARGE SCALE GENOMIC DNA]</scope>
    <source>
        <strain evidence="14 15">AR18</strain>
    </source>
</reference>
<dbReference type="InterPro" id="IPR004358">
    <property type="entry name" value="Sig_transdc_His_kin-like_C"/>
</dbReference>
<dbReference type="SMART" id="SM00388">
    <property type="entry name" value="HisKA"/>
    <property type="match status" value="1"/>
</dbReference>
<comment type="subcellular location">
    <subcellularLocation>
        <location evidence="2">Cell membrane</location>
    </subcellularLocation>
</comment>
<keyword evidence="4" id="KW-0597">Phosphoprotein</keyword>
<keyword evidence="5" id="KW-0808">Transferase</keyword>
<dbReference type="AlphaFoldDB" id="A0A0U3TCK6"/>
<evidence type="ECO:0000256" key="7">
    <source>
        <dbReference type="ARBA" id="ARBA00022777"/>
    </source>
</evidence>
<dbReference type="InterPro" id="IPR003661">
    <property type="entry name" value="HisK_dim/P_dom"/>
</dbReference>
<dbReference type="Proteomes" id="UP000067689">
    <property type="component" value="Chromosome"/>
</dbReference>
<dbReference type="EMBL" id="CP011502">
    <property type="protein sequence ID" value="ALX03271.1"/>
    <property type="molecule type" value="Genomic_DNA"/>
</dbReference>
<dbReference type="CDD" id="cd00082">
    <property type="entry name" value="HisKA"/>
    <property type="match status" value="1"/>
</dbReference>
<dbReference type="InterPro" id="IPR050428">
    <property type="entry name" value="TCS_sensor_his_kinase"/>
</dbReference>
<evidence type="ECO:0000259" key="12">
    <source>
        <dbReference type="PROSITE" id="PS50109"/>
    </source>
</evidence>
<dbReference type="EC" id="2.7.13.3" evidence="3"/>
<dbReference type="SUPFAM" id="SSF47384">
    <property type="entry name" value="Homodimeric domain of signal transducing histidine kinase"/>
    <property type="match status" value="1"/>
</dbReference>
<dbReference type="InterPro" id="IPR036890">
    <property type="entry name" value="HATPase_C_sf"/>
</dbReference>
<dbReference type="InterPro" id="IPR036097">
    <property type="entry name" value="HisK_dim/P_sf"/>
</dbReference>
<keyword evidence="10 11" id="KW-0472">Membrane</keyword>
<keyword evidence="9" id="KW-0902">Two-component regulatory system</keyword>
<evidence type="ECO:0000256" key="4">
    <source>
        <dbReference type="ARBA" id="ARBA00022553"/>
    </source>
</evidence>
<evidence type="ECO:0000256" key="2">
    <source>
        <dbReference type="ARBA" id="ARBA00004236"/>
    </source>
</evidence>
<dbReference type="RefSeq" id="WP_067853147.1">
    <property type="nucleotide sequence ID" value="NZ_CP011502.1"/>
</dbReference>
<accession>A0A0U3TCK6</accession>
<dbReference type="GO" id="GO:0005886">
    <property type="term" value="C:plasma membrane"/>
    <property type="evidence" value="ECO:0007669"/>
    <property type="project" value="UniProtKB-SubCell"/>
</dbReference>
<evidence type="ECO:0000313" key="14">
    <source>
        <dbReference type="EMBL" id="ALX03271.1"/>
    </source>
</evidence>
<evidence type="ECO:0000256" key="5">
    <source>
        <dbReference type="ARBA" id="ARBA00022679"/>
    </source>
</evidence>
<dbReference type="PATRIC" id="fig|2041.4.peg.90"/>
<protein>
    <recommendedName>
        <fullName evidence="3">histidine kinase</fullName>
        <ecNumber evidence="3">2.7.13.3</ecNumber>
    </recommendedName>
</protein>